<comment type="caution">
    <text evidence="1">The sequence shown here is derived from an EMBL/GenBank/DDBJ whole genome shotgun (WGS) entry which is preliminary data.</text>
</comment>
<protein>
    <submittedName>
        <fullName evidence="1">Uncharacterized protein</fullName>
    </submittedName>
</protein>
<evidence type="ECO:0000313" key="2">
    <source>
        <dbReference type="Proteomes" id="UP000887226"/>
    </source>
</evidence>
<dbReference type="OrthoDB" id="543156at2759"/>
<reference evidence="1" key="1">
    <citation type="journal article" date="2021" name="IMA Fungus">
        <title>Genomic characterization of three marine fungi, including Emericellopsis atlantica sp. nov. with signatures of a generalist lifestyle and marine biomass degradation.</title>
        <authorList>
            <person name="Hagestad O.C."/>
            <person name="Hou L."/>
            <person name="Andersen J.H."/>
            <person name="Hansen E.H."/>
            <person name="Altermark B."/>
            <person name="Li C."/>
            <person name="Kuhnert E."/>
            <person name="Cox R.J."/>
            <person name="Crous P.W."/>
            <person name="Spatafora J.W."/>
            <person name="Lail K."/>
            <person name="Amirebrahimi M."/>
            <person name="Lipzen A."/>
            <person name="Pangilinan J."/>
            <person name="Andreopoulos W."/>
            <person name="Hayes R.D."/>
            <person name="Ng V."/>
            <person name="Grigoriev I.V."/>
            <person name="Jackson S.A."/>
            <person name="Sutton T.D.S."/>
            <person name="Dobson A.D.W."/>
            <person name="Rama T."/>
        </authorList>
    </citation>
    <scope>NUCLEOTIDE SEQUENCE</scope>
    <source>
        <strain evidence="1">TRa3180A</strain>
    </source>
</reference>
<dbReference type="InterPro" id="IPR029062">
    <property type="entry name" value="Class_I_gatase-like"/>
</dbReference>
<proteinExistence type="predicted"/>
<dbReference type="Proteomes" id="UP000887226">
    <property type="component" value="Unassembled WGS sequence"/>
</dbReference>
<organism evidence="1 2">
    <name type="scientific">Calycina marina</name>
    <dbReference type="NCBI Taxonomy" id="1763456"/>
    <lineage>
        <taxon>Eukaryota</taxon>
        <taxon>Fungi</taxon>
        <taxon>Dikarya</taxon>
        <taxon>Ascomycota</taxon>
        <taxon>Pezizomycotina</taxon>
        <taxon>Leotiomycetes</taxon>
        <taxon>Helotiales</taxon>
        <taxon>Pezizellaceae</taxon>
        <taxon>Calycina</taxon>
    </lineage>
</organism>
<dbReference type="Gene3D" id="3.40.50.880">
    <property type="match status" value="1"/>
</dbReference>
<gene>
    <name evidence="1" type="ORF">BJ878DRAFT_510195</name>
</gene>
<evidence type="ECO:0000313" key="1">
    <source>
        <dbReference type="EMBL" id="KAG9243549.1"/>
    </source>
</evidence>
<dbReference type="EMBL" id="MU253968">
    <property type="protein sequence ID" value="KAG9243549.1"/>
    <property type="molecule type" value="Genomic_DNA"/>
</dbReference>
<accession>A0A9P7Z182</accession>
<keyword evidence="2" id="KW-1185">Reference proteome</keyword>
<dbReference type="AlphaFoldDB" id="A0A9P7Z182"/>
<sequence>MREMTAGKGSTEIVVVERFVVKSVNEKGLRVVTSGGVSCEMDSCLWLVGETAGEQIRDQSAYMIQYARRGCLVL</sequence>
<name>A0A9P7Z182_9HELO</name>